<dbReference type="Proteomes" id="UP000641803">
    <property type="component" value="Unassembled WGS sequence"/>
</dbReference>
<comment type="caution">
    <text evidence="2">The sequence shown here is derived from an EMBL/GenBank/DDBJ whole genome shotgun (WGS) entry which is preliminary data.</text>
</comment>
<organism evidence="2 3">
    <name type="scientific">Oerskovia rustica</name>
    <dbReference type="NCBI Taxonomy" id="2762237"/>
    <lineage>
        <taxon>Bacteria</taxon>
        <taxon>Bacillati</taxon>
        <taxon>Actinomycetota</taxon>
        <taxon>Actinomycetes</taxon>
        <taxon>Micrococcales</taxon>
        <taxon>Cellulomonadaceae</taxon>
        <taxon>Oerskovia</taxon>
    </lineage>
</organism>
<evidence type="ECO:0000256" key="1">
    <source>
        <dbReference type="SAM" id="MobiDB-lite"/>
    </source>
</evidence>
<dbReference type="SUPFAM" id="SSF51182">
    <property type="entry name" value="RmlC-like cupins"/>
    <property type="match status" value="1"/>
</dbReference>
<dbReference type="EMBL" id="JACSQQ010000004">
    <property type="protein sequence ID" value="MBD7949513.1"/>
    <property type="molecule type" value="Genomic_DNA"/>
</dbReference>
<sequence length="124" mass="13806">MGQGRQEPDDPTVTDPDHYRVVFENDRIRVLEYEDQPGTRTHPHHHPDSVMYTLSGFERRISSGDRVMDVVLEAGETRWLPEQVHVGENTGTTATHAVFVELKEAAPDHPARGEHGGGRLGATS</sequence>
<evidence type="ECO:0000313" key="2">
    <source>
        <dbReference type="EMBL" id="MBD7949513.1"/>
    </source>
</evidence>
<evidence type="ECO:0000313" key="3">
    <source>
        <dbReference type="Proteomes" id="UP000641803"/>
    </source>
</evidence>
<keyword evidence="3" id="KW-1185">Reference proteome</keyword>
<accession>A0ABR8RP18</accession>
<dbReference type="RefSeq" id="WP_191794854.1">
    <property type="nucleotide sequence ID" value="NZ_JACSQQ010000004.1"/>
</dbReference>
<gene>
    <name evidence="2" type="ORF">H9652_03700</name>
</gene>
<dbReference type="InterPro" id="IPR011051">
    <property type="entry name" value="RmlC_Cupin_sf"/>
</dbReference>
<dbReference type="Gene3D" id="2.60.120.10">
    <property type="entry name" value="Jelly Rolls"/>
    <property type="match status" value="1"/>
</dbReference>
<proteinExistence type="predicted"/>
<protein>
    <submittedName>
        <fullName evidence="2">Cytoplasmic protein</fullName>
    </submittedName>
</protein>
<reference evidence="2 3" key="1">
    <citation type="submission" date="2020-08" db="EMBL/GenBank/DDBJ databases">
        <title>A Genomic Blueprint of the Chicken Gut Microbiome.</title>
        <authorList>
            <person name="Gilroy R."/>
            <person name="Ravi A."/>
            <person name="Getino M."/>
            <person name="Pursley I."/>
            <person name="Horton D.L."/>
            <person name="Alikhan N.-F."/>
            <person name="Baker D."/>
            <person name="Gharbi K."/>
            <person name="Hall N."/>
            <person name="Watson M."/>
            <person name="Adriaenssens E.M."/>
            <person name="Foster-Nyarko E."/>
            <person name="Jarju S."/>
            <person name="Secka A."/>
            <person name="Antonio M."/>
            <person name="Oren A."/>
            <person name="Chaudhuri R."/>
            <person name="La Ragione R.M."/>
            <person name="Hildebrand F."/>
            <person name="Pallen M.J."/>
        </authorList>
    </citation>
    <scope>NUCLEOTIDE SEQUENCE [LARGE SCALE GENOMIC DNA]</scope>
    <source>
        <strain evidence="2 3">Sa4CUA1</strain>
    </source>
</reference>
<feature type="compositionally biased region" description="Basic and acidic residues" evidence="1">
    <location>
        <begin position="104"/>
        <end position="117"/>
    </location>
</feature>
<name>A0ABR8RP18_9CELL</name>
<feature type="region of interest" description="Disordered" evidence="1">
    <location>
        <begin position="104"/>
        <end position="124"/>
    </location>
</feature>
<dbReference type="InterPro" id="IPR014710">
    <property type="entry name" value="RmlC-like_jellyroll"/>
</dbReference>